<evidence type="ECO:0000313" key="2">
    <source>
        <dbReference type="EMBL" id="MFC6643742.1"/>
    </source>
</evidence>
<accession>A0ABW1Z2I3</accession>
<sequence>MKLGATGFIVPFMFVYEPAILMQGSVTQITLVLLQATIGVILLAAALQRYYFGRLSNVLSVVLFGASLLLIYPDLRLTASGLVIAGVILAFQKSRNPNPKSQAATHT</sequence>
<dbReference type="RefSeq" id="WP_386284979.1">
    <property type="nucleotide sequence ID" value="NZ_JBHSWA010000004.1"/>
</dbReference>
<evidence type="ECO:0000313" key="3">
    <source>
        <dbReference type="Proteomes" id="UP001596403"/>
    </source>
</evidence>
<comment type="caution">
    <text evidence="2">The sequence shown here is derived from an EMBL/GenBank/DDBJ whole genome shotgun (WGS) entry which is preliminary data.</text>
</comment>
<name>A0ABW1Z2I3_9RHOB</name>
<proteinExistence type="predicted"/>
<keyword evidence="1" id="KW-0812">Transmembrane</keyword>
<protein>
    <recommendedName>
        <fullName evidence="4">EamA domain-containing protein</fullName>
    </recommendedName>
</protein>
<dbReference type="Proteomes" id="UP001596403">
    <property type="component" value="Unassembled WGS sequence"/>
</dbReference>
<feature type="transmembrane region" description="Helical" evidence="1">
    <location>
        <begin position="20"/>
        <end position="44"/>
    </location>
</feature>
<reference evidence="3" key="1">
    <citation type="journal article" date="2019" name="Int. J. Syst. Evol. Microbiol.">
        <title>The Global Catalogue of Microorganisms (GCM) 10K type strain sequencing project: providing services to taxonomists for standard genome sequencing and annotation.</title>
        <authorList>
            <consortium name="The Broad Institute Genomics Platform"/>
            <consortium name="The Broad Institute Genome Sequencing Center for Infectious Disease"/>
            <person name="Wu L."/>
            <person name="Ma J."/>
        </authorList>
    </citation>
    <scope>NUCLEOTIDE SEQUENCE [LARGE SCALE GENOMIC DNA]</scope>
    <source>
        <strain evidence="3">NBRC 111368</strain>
    </source>
</reference>
<gene>
    <name evidence="2" type="ORF">ACFQAU_20495</name>
</gene>
<keyword evidence="3" id="KW-1185">Reference proteome</keyword>
<keyword evidence="1" id="KW-0472">Membrane</keyword>
<feature type="transmembrane region" description="Helical" evidence="1">
    <location>
        <begin position="51"/>
        <end position="69"/>
    </location>
</feature>
<organism evidence="2 3">
    <name type="scientific">Sulfitobacter profundi</name>
    <dbReference type="NCBI Taxonomy" id="2679961"/>
    <lineage>
        <taxon>Bacteria</taxon>
        <taxon>Pseudomonadati</taxon>
        <taxon>Pseudomonadota</taxon>
        <taxon>Alphaproteobacteria</taxon>
        <taxon>Rhodobacterales</taxon>
        <taxon>Roseobacteraceae</taxon>
        <taxon>Sulfitobacter</taxon>
    </lineage>
</organism>
<evidence type="ECO:0000256" key="1">
    <source>
        <dbReference type="SAM" id="Phobius"/>
    </source>
</evidence>
<keyword evidence="1" id="KW-1133">Transmembrane helix</keyword>
<dbReference type="EMBL" id="JBHSWA010000004">
    <property type="protein sequence ID" value="MFC6643742.1"/>
    <property type="molecule type" value="Genomic_DNA"/>
</dbReference>
<evidence type="ECO:0008006" key="4">
    <source>
        <dbReference type="Google" id="ProtNLM"/>
    </source>
</evidence>